<evidence type="ECO:0000313" key="3">
    <source>
        <dbReference type="Proteomes" id="UP000585474"/>
    </source>
</evidence>
<accession>A0A7J0DH47</accession>
<evidence type="ECO:0000313" key="2">
    <source>
        <dbReference type="EMBL" id="GFS35169.1"/>
    </source>
</evidence>
<organism evidence="2 3">
    <name type="scientific">Actinidia rufa</name>
    <dbReference type="NCBI Taxonomy" id="165716"/>
    <lineage>
        <taxon>Eukaryota</taxon>
        <taxon>Viridiplantae</taxon>
        <taxon>Streptophyta</taxon>
        <taxon>Embryophyta</taxon>
        <taxon>Tracheophyta</taxon>
        <taxon>Spermatophyta</taxon>
        <taxon>Magnoliopsida</taxon>
        <taxon>eudicotyledons</taxon>
        <taxon>Gunneridae</taxon>
        <taxon>Pentapetalae</taxon>
        <taxon>asterids</taxon>
        <taxon>Ericales</taxon>
        <taxon>Actinidiaceae</taxon>
        <taxon>Actinidia</taxon>
    </lineage>
</organism>
<dbReference type="OrthoDB" id="1622315at2759"/>
<keyword evidence="3" id="KW-1185">Reference proteome</keyword>
<name>A0A7J0DH47_9ERIC</name>
<evidence type="ECO:0000259" key="1">
    <source>
        <dbReference type="Pfam" id="PF13966"/>
    </source>
</evidence>
<dbReference type="PANTHER" id="PTHR33116">
    <property type="entry name" value="REVERSE TRANSCRIPTASE ZINC-BINDING DOMAIN-CONTAINING PROTEIN-RELATED-RELATED"/>
    <property type="match status" value="1"/>
</dbReference>
<dbReference type="Proteomes" id="UP000585474">
    <property type="component" value="Unassembled WGS sequence"/>
</dbReference>
<feature type="domain" description="Reverse transcriptase zinc-binding" evidence="1">
    <location>
        <begin position="344"/>
        <end position="426"/>
    </location>
</feature>
<reference evidence="3" key="1">
    <citation type="submission" date="2019-07" db="EMBL/GenBank/DDBJ databases">
        <title>De Novo Assembly of kiwifruit Actinidia rufa.</title>
        <authorList>
            <person name="Sugita-Konishi S."/>
            <person name="Sato K."/>
            <person name="Mori E."/>
            <person name="Abe Y."/>
            <person name="Kisaki G."/>
            <person name="Hamano K."/>
            <person name="Suezawa K."/>
            <person name="Otani M."/>
            <person name="Fukuda T."/>
            <person name="Manabe T."/>
            <person name="Gomi K."/>
            <person name="Tabuchi M."/>
            <person name="Akimitsu K."/>
            <person name="Kataoka I."/>
        </authorList>
    </citation>
    <scope>NUCLEOTIDE SEQUENCE [LARGE SCALE GENOMIC DNA]</scope>
    <source>
        <strain evidence="3">cv. Fuchu</strain>
    </source>
</reference>
<dbReference type="InterPro" id="IPR026960">
    <property type="entry name" value="RVT-Znf"/>
</dbReference>
<proteinExistence type="predicted"/>
<gene>
    <name evidence="2" type="ORF">Acr_00g0038190</name>
</gene>
<sequence>MFKAESILTLYQEFMANIKYKSATERGKERLPNLATISHELLLEGEEWDGEVQCNKIHLKDSASLLWVIGTGKTIDLPRMIFMSLCAAHTASDTRGSVPFTGAKKRRLEAIASEEPSIGMAELKKEITNLRTETSTHMTALEEESSRHTTMLQEIKGYAHPNAIEGGGGGGGRLGVSSLDLVLRVVIGRAWGRAWKAYDAVNWKFLEDALLGLRFPGLFVKWIMKCMANYILFNLHKWSTSWILQKEARAETRRPVIPLSFCHLLGGTSYREVKLLENERGLGFIDLSGMEPGSVVQSPLESPKPFGISNPKTDSMWVKWVNQEEGSNQASLDRLHHWAARGNFNVKACYEFFRCKGGKPCWTKVVWHKSLMPKHAFILWLSLKERLLTRDKLCDHVEDTSCALCGNPVESIDHLFFKCGITRQVWTDIKTWLGFTRELNTIKAAVKWTIKEDRGTGVQAIAKRIAILDPFHMLLSLPGCFSLPVEAFGLPVVIPSGRGSEPFRSSGFTGHAVDPLFIVCCCCSQLVEVAYEDALGAATVAVVLLLLVVSDYIFWLPVFLTPGFCIVAARADNAQMRLILITWMFLV</sequence>
<dbReference type="Pfam" id="PF13966">
    <property type="entry name" value="zf-RVT"/>
    <property type="match status" value="1"/>
</dbReference>
<dbReference type="PANTHER" id="PTHR33116:SF78">
    <property type="entry name" value="OS12G0587133 PROTEIN"/>
    <property type="match status" value="1"/>
</dbReference>
<dbReference type="EMBL" id="BJWL01000223">
    <property type="protein sequence ID" value="GFS35169.1"/>
    <property type="molecule type" value="Genomic_DNA"/>
</dbReference>
<dbReference type="AlphaFoldDB" id="A0A7J0DH47"/>
<comment type="caution">
    <text evidence="2">The sequence shown here is derived from an EMBL/GenBank/DDBJ whole genome shotgun (WGS) entry which is preliminary data.</text>
</comment>
<protein>
    <recommendedName>
        <fullName evidence="1">Reverse transcriptase zinc-binding domain-containing protein</fullName>
    </recommendedName>
</protein>